<protein>
    <submittedName>
        <fullName evidence="2">Uncharacterized protein</fullName>
    </submittedName>
</protein>
<feature type="region of interest" description="Disordered" evidence="1">
    <location>
        <begin position="87"/>
        <end position="120"/>
    </location>
</feature>
<accession>A0A1D1VSQ4</accession>
<organism evidence="2 3">
    <name type="scientific">Ramazzottius varieornatus</name>
    <name type="common">Water bear</name>
    <name type="synonym">Tardigrade</name>
    <dbReference type="NCBI Taxonomy" id="947166"/>
    <lineage>
        <taxon>Eukaryota</taxon>
        <taxon>Metazoa</taxon>
        <taxon>Ecdysozoa</taxon>
        <taxon>Tardigrada</taxon>
        <taxon>Eutardigrada</taxon>
        <taxon>Parachela</taxon>
        <taxon>Hypsibioidea</taxon>
        <taxon>Ramazzottiidae</taxon>
        <taxon>Ramazzottius</taxon>
    </lineage>
</organism>
<dbReference type="EMBL" id="BDGG01000011">
    <property type="protein sequence ID" value="GAV04577.1"/>
    <property type="molecule type" value="Genomic_DNA"/>
</dbReference>
<evidence type="ECO:0000313" key="3">
    <source>
        <dbReference type="Proteomes" id="UP000186922"/>
    </source>
</evidence>
<keyword evidence="3" id="KW-1185">Reference proteome</keyword>
<gene>
    <name evidence="2" type="primary">RvY_14842-1</name>
    <name evidence="2" type="synonym">RvY_14842.1</name>
    <name evidence="2" type="ORF">RvY_14842</name>
</gene>
<comment type="caution">
    <text evidence="2">The sequence shown here is derived from an EMBL/GenBank/DDBJ whole genome shotgun (WGS) entry which is preliminary data.</text>
</comment>
<dbReference type="AlphaFoldDB" id="A0A1D1VSQ4"/>
<evidence type="ECO:0000256" key="1">
    <source>
        <dbReference type="SAM" id="MobiDB-lite"/>
    </source>
</evidence>
<reference evidence="2 3" key="1">
    <citation type="journal article" date="2016" name="Nat. Commun.">
        <title>Extremotolerant tardigrade genome and improved radiotolerance of human cultured cells by tardigrade-unique protein.</title>
        <authorList>
            <person name="Hashimoto T."/>
            <person name="Horikawa D.D."/>
            <person name="Saito Y."/>
            <person name="Kuwahara H."/>
            <person name="Kozuka-Hata H."/>
            <person name="Shin-I T."/>
            <person name="Minakuchi Y."/>
            <person name="Ohishi K."/>
            <person name="Motoyama A."/>
            <person name="Aizu T."/>
            <person name="Enomoto A."/>
            <person name="Kondo K."/>
            <person name="Tanaka S."/>
            <person name="Hara Y."/>
            <person name="Koshikawa S."/>
            <person name="Sagara H."/>
            <person name="Miura T."/>
            <person name="Yokobori S."/>
            <person name="Miyagawa K."/>
            <person name="Suzuki Y."/>
            <person name="Kubo T."/>
            <person name="Oyama M."/>
            <person name="Kohara Y."/>
            <person name="Fujiyama A."/>
            <person name="Arakawa K."/>
            <person name="Katayama T."/>
            <person name="Toyoda A."/>
            <person name="Kunieda T."/>
        </authorList>
    </citation>
    <scope>NUCLEOTIDE SEQUENCE [LARGE SCALE GENOMIC DNA]</scope>
    <source>
        <strain evidence="2 3">YOKOZUNA-1</strain>
    </source>
</reference>
<name>A0A1D1VSQ4_RAMVA</name>
<evidence type="ECO:0000313" key="2">
    <source>
        <dbReference type="EMBL" id="GAV04577.1"/>
    </source>
</evidence>
<proteinExistence type="predicted"/>
<dbReference type="Proteomes" id="UP000186922">
    <property type="component" value="Unassembled WGS sequence"/>
</dbReference>
<sequence>MYRAPGKAAIGLDLQERKTDVKIPYGASRYANRAGGTLALNLLRVQEHLYNRITCSKIYRTETQLYEAHSSSKEAIYGKEKPYCRKELHRVSPPEATAKRNNHGRKLTDAQAPERWNTRK</sequence>